<dbReference type="InterPro" id="IPR027417">
    <property type="entry name" value="P-loop_NTPase"/>
</dbReference>
<reference evidence="8 9" key="1">
    <citation type="journal article" date="2023" name="Commun. Biol.">
        <title>Genome analysis of Parmales, the sister group of diatoms, reveals the evolutionary specialization of diatoms from phago-mixotrophs to photoautotrophs.</title>
        <authorList>
            <person name="Ban H."/>
            <person name="Sato S."/>
            <person name="Yoshikawa S."/>
            <person name="Yamada K."/>
            <person name="Nakamura Y."/>
            <person name="Ichinomiya M."/>
            <person name="Sato N."/>
            <person name="Blanc-Mathieu R."/>
            <person name="Endo H."/>
            <person name="Kuwata A."/>
            <person name="Ogata H."/>
        </authorList>
    </citation>
    <scope>NUCLEOTIDE SEQUENCE [LARGE SCALE GENOMIC DNA]</scope>
</reference>
<accession>A0ABQ6MSP2</accession>
<evidence type="ECO:0000256" key="3">
    <source>
        <dbReference type="PROSITE-ProRule" id="PRU00283"/>
    </source>
</evidence>
<dbReference type="InterPro" id="IPR027640">
    <property type="entry name" value="Kinesin-like_fam"/>
</dbReference>
<dbReference type="Pfam" id="PF00397">
    <property type="entry name" value="WW"/>
    <property type="match status" value="1"/>
</dbReference>
<feature type="compositionally biased region" description="Basic and acidic residues" evidence="5">
    <location>
        <begin position="358"/>
        <end position="374"/>
    </location>
</feature>
<keyword evidence="1 3" id="KW-0547">Nucleotide-binding</keyword>
<comment type="caution">
    <text evidence="8">The sequence shown here is derived from an EMBL/GenBank/DDBJ whole genome shotgun (WGS) entry which is preliminary data.</text>
</comment>
<evidence type="ECO:0000259" key="7">
    <source>
        <dbReference type="PROSITE" id="PS50067"/>
    </source>
</evidence>
<feature type="compositionally biased region" description="Low complexity" evidence="5">
    <location>
        <begin position="87"/>
        <end position="104"/>
    </location>
</feature>
<evidence type="ECO:0008006" key="10">
    <source>
        <dbReference type="Google" id="ProtNLM"/>
    </source>
</evidence>
<dbReference type="SMART" id="SM00129">
    <property type="entry name" value="KISc"/>
    <property type="match status" value="1"/>
</dbReference>
<evidence type="ECO:0000256" key="5">
    <source>
        <dbReference type="SAM" id="MobiDB-lite"/>
    </source>
</evidence>
<dbReference type="InterPro" id="IPR036961">
    <property type="entry name" value="Kinesin_motor_dom_sf"/>
</dbReference>
<dbReference type="InterPro" id="IPR001202">
    <property type="entry name" value="WW_dom"/>
</dbReference>
<feature type="region of interest" description="Disordered" evidence="5">
    <location>
        <begin position="422"/>
        <end position="472"/>
    </location>
</feature>
<keyword evidence="9" id="KW-1185">Reference proteome</keyword>
<dbReference type="PROSITE" id="PS50067">
    <property type="entry name" value="KINESIN_MOTOR_2"/>
    <property type="match status" value="1"/>
</dbReference>
<feature type="coiled-coil region" evidence="4">
    <location>
        <begin position="639"/>
        <end position="743"/>
    </location>
</feature>
<evidence type="ECO:0000313" key="8">
    <source>
        <dbReference type="EMBL" id="GMI31548.1"/>
    </source>
</evidence>
<dbReference type="InterPro" id="IPR019821">
    <property type="entry name" value="Kinesin_motor_CS"/>
</dbReference>
<dbReference type="PANTHER" id="PTHR47972">
    <property type="entry name" value="KINESIN-LIKE PROTEIN KLP-3"/>
    <property type="match status" value="1"/>
</dbReference>
<keyword evidence="3" id="KW-0505">Motor protein</keyword>
<feature type="region of interest" description="Disordered" evidence="5">
    <location>
        <begin position="553"/>
        <end position="574"/>
    </location>
</feature>
<feature type="binding site" evidence="3">
    <location>
        <begin position="827"/>
        <end position="834"/>
    </location>
    <ligand>
        <name>ATP</name>
        <dbReference type="ChEBI" id="CHEBI:30616"/>
    </ligand>
</feature>
<evidence type="ECO:0000259" key="6">
    <source>
        <dbReference type="PROSITE" id="PS50020"/>
    </source>
</evidence>
<dbReference type="SUPFAM" id="SSF57997">
    <property type="entry name" value="Tropomyosin"/>
    <property type="match status" value="2"/>
</dbReference>
<feature type="compositionally biased region" description="Basic and acidic residues" evidence="5">
    <location>
        <begin position="595"/>
        <end position="620"/>
    </location>
</feature>
<dbReference type="Pfam" id="PF00225">
    <property type="entry name" value="Kinesin"/>
    <property type="match status" value="1"/>
</dbReference>
<organism evidence="8 9">
    <name type="scientific">Tetraparma gracilis</name>
    <dbReference type="NCBI Taxonomy" id="2962635"/>
    <lineage>
        <taxon>Eukaryota</taxon>
        <taxon>Sar</taxon>
        <taxon>Stramenopiles</taxon>
        <taxon>Ochrophyta</taxon>
        <taxon>Bolidophyceae</taxon>
        <taxon>Parmales</taxon>
        <taxon>Triparmaceae</taxon>
        <taxon>Tetraparma</taxon>
    </lineage>
</organism>
<keyword evidence="4" id="KW-0175">Coiled coil</keyword>
<evidence type="ECO:0000313" key="9">
    <source>
        <dbReference type="Proteomes" id="UP001165060"/>
    </source>
</evidence>
<protein>
    <recommendedName>
        <fullName evidence="10">Kinesin-like protein</fullName>
    </recommendedName>
</protein>
<dbReference type="CDD" id="cd00201">
    <property type="entry name" value="WW"/>
    <property type="match status" value="1"/>
</dbReference>
<dbReference type="Gene3D" id="1.10.287.1490">
    <property type="match status" value="1"/>
</dbReference>
<evidence type="ECO:0000256" key="1">
    <source>
        <dbReference type="ARBA" id="ARBA00022741"/>
    </source>
</evidence>
<feature type="domain" description="Kinesin motor" evidence="7">
    <location>
        <begin position="743"/>
        <end position="1075"/>
    </location>
</feature>
<evidence type="ECO:0000256" key="4">
    <source>
        <dbReference type="SAM" id="Coils"/>
    </source>
</evidence>
<sequence length="1091" mass="121567">MFKQGVLEHAVWLGMDPNVDKKFLWIAERSLVAPLPSDWIQLKTADEGHPYYYNEVTEESRWDHPSDGEYRELFQRKKAEAEAGILSPRHSSRPSSSQSPRGPRNLTVNTAPHTPPHHSNAWTYDESTPPAPPTPNQQYPPPTPASAISDDDHNTLASGMSLDKLTRAKDRVTAERDSYKLQLDSLKSEIDEEMERSHDLMKKCAEAEAKLAASQRQLQRIRMGNLSPSKAKEMEGAFDADREALEEKTAELMQTKALVKNLKEEVGKLRAARTEQVSEQVRSPQAAASTDLQECIALTDAAFEGSIREIDRTRGSLADPKYGEEEVKAMVEEVETMCDGYRKGLDMSPRPTGNAPAAKEETKEESKDESKDDGSGMATELAQLREDNSALTAKLAELEESLEKAAKKAARAVQNLEKELAEAKEQVSSANADESERVEGLEQKMKELKRTLERKEDELDSTEASAEKAADAMKERIETLTQAMDDLTRSTGSKESDITAQLAGLEKRLSEAKDKLAQETSRGGELERRAEDAESKVEGCEATIEELKGKLASKKDKLHEQTKASKKVLEEKKALESSIEDIDNELQALTQKYNRTKDDLGSERARANKAEESYGVEKERWEAEGAEWKQKFDAIEGDLEETTRQYKSTVTELDETKADAASAWKKWEASMTVNEKLSKRYEKAEFTMNEALKDADSLRAKVEALEKELAESNEETLVFKAKFTENQRKVKKLNEKIVDLQGNIRVFCRLRPLSSREQDEIANDDEAPDLKAAIQYLDDGKMLFHGAMYDYDYVFPPETNQDTVFSEVTSAVASAMEGYRVCIFAYGQTGSGKTHTMEGPRDDRGVNFRALEEMFEIASVNHDWDYDFSVTVLEVYNETVRDLLVKNTRKGGRNDEPDDLAIRVTNKGDVFVEGLIDCSVETPSDVEELMQLASRNRNTASNNVNEHSSRSHLVLSVKVTGTHKTNSTKVVGKLNLIDLAGSERLKNTAAEGQRLKEAQNINKSLSALGDVVNALGTSGGKSKHVPYRNSKLTFLLQDSLRSSAKVLMFVNINPAPKSAGESICSLNFAARCRAVQLGKAKKDNIQVSASK</sequence>
<feature type="region of interest" description="Disordered" evidence="5">
    <location>
        <begin position="82"/>
        <end position="162"/>
    </location>
</feature>
<name>A0ABQ6MSP2_9STRA</name>
<dbReference type="SUPFAM" id="SSF52540">
    <property type="entry name" value="P-loop containing nucleoside triphosphate hydrolases"/>
    <property type="match status" value="1"/>
</dbReference>
<dbReference type="PRINTS" id="PR00380">
    <property type="entry name" value="KINESINHEAVY"/>
</dbReference>
<dbReference type="Gene3D" id="3.40.850.10">
    <property type="entry name" value="Kinesin motor domain"/>
    <property type="match status" value="1"/>
</dbReference>
<dbReference type="SMART" id="SM00456">
    <property type="entry name" value="WW"/>
    <property type="match status" value="1"/>
</dbReference>
<keyword evidence="2 3" id="KW-0067">ATP-binding</keyword>
<comment type="similarity">
    <text evidence="3">Belongs to the TRAFAC class myosin-kinesin ATPase superfamily. Kinesin family.</text>
</comment>
<dbReference type="SUPFAM" id="SSF51045">
    <property type="entry name" value="WW domain"/>
    <property type="match status" value="1"/>
</dbReference>
<feature type="region of interest" description="Disordered" evidence="5">
    <location>
        <begin position="512"/>
        <end position="539"/>
    </location>
</feature>
<feature type="domain" description="WW" evidence="6">
    <location>
        <begin position="33"/>
        <end position="67"/>
    </location>
</feature>
<feature type="coiled-coil region" evidence="4">
    <location>
        <begin position="162"/>
        <end position="279"/>
    </location>
</feature>
<feature type="compositionally biased region" description="Pro residues" evidence="5">
    <location>
        <begin position="129"/>
        <end position="144"/>
    </location>
</feature>
<dbReference type="InterPro" id="IPR001752">
    <property type="entry name" value="Kinesin_motor_dom"/>
</dbReference>
<dbReference type="PROSITE" id="PS01159">
    <property type="entry name" value="WW_DOMAIN_1"/>
    <property type="match status" value="1"/>
</dbReference>
<dbReference type="EMBL" id="BRYB01003154">
    <property type="protein sequence ID" value="GMI31548.1"/>
    <property type="molecule type" value="Genomic_DNA"/>
</dbReference>
<dbReference type="Gene3D" id="3.30.1470.10">
    <property type="entry name" value="Photosystem I PsaD, reaction center subunit II"/>
    <property type="match status" value="1"/>
</dbReference>
<dbReference type="Proteomes" id="UP001165060">
    <property type="component" value="Unassembled WGS sequence"/>
</dbReference>
<evidence type="ECO:0000256" key="2">
    <source>
        <dbReference type="ARBA" id="ARBA00022840"/>
    </source>
</evidence>
<feature type="region of interest" description="Disordered" evidence="5">
    <location>
        <begin position="342"/>
        <end position="384"/>
    </location>
</feature>
<feature type="region of interest" description="Disordered" evidence="5">
    <location>
        <begin position="593"/>
        <end position="620"/>
    </location>
</feature>
<dbReference type="InterPro" id="IPR036020">
    <property type="entry name" value="WW_dom_sf"/>
</dbReference>
<proteinExistence type="inferred from homology"/>
<dbReference type="PROSITE" id="PS50020">
    <property type="entry name" value="WW_DOMAIN_2"/>
    <property type="match status" value="1"/>
</dbReference>
<gene>
    <name evidence="8" type="ORF">TeGR_g6573</name>
</gene>
<feature type="compositionally biased region" description="Basic and acidic residues" evidence="5">
    <location>
        <begin position="434"/>
        <end position="457"/>
    </location>
</feature>
<dbReference type="PROSITE" id="PS00411">
    <property type="entry name" value="KINESIN_MOTOR_1"/>
    <property type="match status" value="1"/>
</dbReference>